<comment type="caution">
    <text evidence="2">The sequence shown here is derived from an EMBL/GenBank/DDBJ whole genome shotgun (WGS) entry which is preliminary data.</text>
</comment>
<name>A0A9W9J915_9EURO</name>
<evidence type="ECO:0000313" key="2">
    <source>
        <dbReference type="EMBL" id="KAJ5192152.1"/>
    </source>
</evidence>
<accession>A0A9W9J915</accession>
<dbReference type="EMBL" id="JAPQKQ010000006">
    <property type="protein sequence ID" value="KAJ5192152.1"/>
    <property type="molecule type" value="Genomic_DNA"/>
</dbReference>
<protein>
    <submittedName>
        <fullName evidence="2">Uncharacterized protein</fullName>
    </submittedName>
</protein>
<reference evidence="2" key="2">
    <citation type="journal article" date="2023" name="IMA Fungus">
        <title>Comparative genomic study of the Penicillium genus elucidates a diverse pangenome and 15 lateral gene transfer events.</title>
        <authorList>
            <person name="Petersen C."/>
            <person name="Sorensen T."/>
            <person name="Nielsen M.R."/>
            <person name="Sondergaard T.E."/>
            <person name="Sorensen J.L."/>
            <person name="Fitzpatrick D.A."/>
            <person name="Frisvad J.C."/>
            <person name="Nielsen K.L."/>
        </authorList>
    </citation>
    <scope>NUCLEOTIDE SEQUENCE</scope>
    <source>
        <strain evidence="2">IBT 20477</strain>
    </source>
</reference>
<dbReference type="Proteomes" id="UP001150942">
    <property type="component" value="Unassembled WGS sequence"/>
</dbReference>
<evidence type="ECO:0000313" key="3">
    <source>
        <dbReference type="Proteomes" id="UP001150942"/>
    </source>
</evidence>
<dbReference type="AlphaFoldDB" id="A0A9W9J915"/>
<organism evidence="2 3">
    <name type="scientific">Penicillium cf. viridicatum</name>
    <dbReference type="NCBI Taxonomy" id="2972119"/>
    <lineage>
        <taxon>Eukaryota</taxon>
        <taxon>Fungi</taxon>
        <taxon>Dikarya</taxon>
        <taxon>Ascomycota</taxon>
        <taxon>Pezizomycotina</taxon>
        <taxon>Eurotiomycetes</taxon>
        <taxon>Eurotiomycetidae</taxon>
        <taxon>Eurotiales</taxon>
        <taxon>Aspergillaceae</taxon>
        <taxon>Penicillium</taxon>
    </lineage>
</organism>
<feature type="region of interest" description="Disordered" evidence="1">
    <location>
        <begin position="1"/>
        <end position="49"/>
    </location>
</feature>
<gene>
    <name evidence="2" type="ORF">N7449_008294</name>
</gene>
<sequence length="70" mass="7644">MQGGDEDEDSDDDSDGGSICVRAGPRTPSRGRGMYRENTPPFRSPTQSLSLSKLESLALESDILCRLIQE</sequence>
<proteinExistence type="predicted"/>
<reference evidence="2" key="1">
    <citation type="submission" date="2022-11" db="EMBL/GenBank/DDBJ databases">
        <authorList>
            <person name="Petersen C."/>
        </authorList>
    </citation>
    <scope>NUCLEOTIDE SEQUENCE</scope>
    <source>
        <strain evidence="2">IBT 20477</strain>
    </source>
</reference>
<feature type="compositionally biased region" description="Acidic residues" evidence="1">
    <location>
        <begin position="1"/>
        <end position="15"/>
    </location>
</feature>
<keyword evidence="3" id="KW-1185">Reference proteome</keyword>
<evidence type="ECO:0000256" key="1">
    <source>
        <dbReference type="SAM" id="MobiDB-lite"/>
    </source>
</evidence>